<evidence type="ECO:0000256" key="2">
    <source>
        <dbReference type="ARBA" id="ARBA00004138"/>
    </source>
</evidence>
<dbReference type="PANTHER" id="PTHR31622:SF1">
    <property type="entry name" value="TRANSMEMBRANE PROTEIN 218"/>
    <property type="match status" value="1"/>
</dbReference>
<keyword evidence="8 10" id="KW-0472">Membrane</keyword>
<keyword evidence="7 10" id="KW-1133">Transmembrane helix</keyword>
<evidence type="ECO:0000256" key="10">
    <source>
        <dbReference type="SAM" id="Phobius"/>
    </source>
</evidence>
<evidence type="ECO:0000256" key="4">
    <source>
        <dbReference type="ARBA" id="ARBA00010775"/>
    </source>
</evidence>
<evidence type="ECO:0000256" key="8">
    <source>
        <dbReference type="ARBA" id="ARBA00023136"/>
    </source>
</evidence>
<dbReference type="GO" id="GO:0016020">
    <property type="term" value="C:membrane"/>
    <property type="evidence" value="ECO:0007669"/>
    <property type="project" value="UniProtKB-SubCell"/>
</dbReference>
<comment type="function">
    <text evidence="1">May be involved in ciliary biogenesis or function.</text>
</comment>
<accession>A0A553RLG8</accession>
<name>A0A553RLG8_9TELE</name>
<evidence type="ECO:0000256" key="1">
    <source>
        <dbReference type="ARBA" id="ARBA00003173"/>
    </source>
</evidence>
<dbReference type="Proteomes" id="UP000316079">
    <property type="component" value="Unassembled WGS sequence"/>
</dbReference>
<evidence type="ECO:0000259" key="11">
    <source>
        <dbReference type="Pfam" id="PF25810"/>
    </source>
</evidence>
<sequence length="188" mass="20594">MAIIVLGVGTGVFIIALTWIVTLALAIILCRATGPTKLGIIPIFLLAVIITLVLVFFPHSGSVLHRALCAPLSGEPGVLGSTVHVAALTLPGACICQAHENTLDHEASCANLQWIASQWDGKAFHHRALLENNRSFQSFGLSDAIRACSKFLPRSTGKLGRRDVFRRTFLKTYCFNSMWRCIFNHAYF</sequence>
<keyword evidence="9" id="KW-0966">Cell projection</keyword>
<dbReference type="InterPro" id="IPR057973">
    <property type="entry name" value="TMEM218_N"/>
</dbReference>
<reference evidence="12 13" key="1">
    <citation type="journal article" date="2019" name="Sci. Data">
        <title>Hybrid genome assembly and annotation of Danionella translucida.</title>
        <authorList>
            <person name="Kadobianskyi M."/>
            <person name="Schulze L."/>
            <person name="Schuelke M."/>
            <person name="Judkewitz B."/>
        </authorList>
    </citation>
    <scope>NUCLEOTIDE SEQUENCE [LARGE SCALE GENOMIC DNA]</scope>
    <source>
        <strain evidence="12 13">Bolton</strain>
    </source>
</reference>
<comment type="similarity">
    <text evidence="4">Belongs to the TMEM218 family.</text>
</comment>
<evidence type="ECO:0000313" key="12">
    <source>
        <dbReference type="EMBL" id="TRZ03027.1"/>
    </source>
</evidence>
<gene>
    <name evidence="12" type="ORF">DNTS_025142</name>
</gene>
<keyword evidence="6 10" id="KW-0812">Transmembrane</keyword>
<feature type="domain" description="Transmembrane protein 218 N-terminal" evidence="11">
    <location>
        <begin position="1"/>
        <end position="59"/>
    </location>
</feature>
<evidence type="ECO:0000256" key="7">
    <source>
        <dbReference type="ARBA" id="ARBA00022989"/>
    </source>
</evidence>
<dbReference type="OrthoDB" id="5978182at2759"/>
<dbReference type="GO" id="GO:0005929">
    <property type="term" value="C:cilium"/>
    <property type="evidence" value="ECO:0007669"/>
    <property type="project" value="UniProtKB-SubCell"/>
</dbReference>
<dbReference type="EMBL" id="SRMA01016499">
    <property type="protein sequence ID" value="TRZ03027.1"/>
    <property type="molecule type" value="Genomic_DNA"/>
</dbReference>
<evidence type="ECO:0000313" key="13">
    <source>
        <dbReference type="Proteomes" id="UP000316079"/>
    </source>
</evidence>
<protein>
    <recommendedName>
        <fullName evidence="5">Transmembrane protein 218</fullName>
    </recommendedName>
</protein>
<keyword evidence="13" id="KW-1185">Reference proteome</keyword>
<dbReference type="PANTHER" id="PTHR31622">
    <property type="entry name" value="TRANSMEMBRANE PROTEIN 218"/>
    <property type="match status" value="1"/>
</dbReference>
<feature type="transmembrane region" description="Helical" evidence="10">
    <location>
        <begin position="6"/>
        <end position="29"/>
    </location>
</feature>
<comment type="subcellular location">
    <subcellularLocation>
        <location evidence="2">Cell projection</location>
        <location evidence="2">Cilium</location>
    </subcellularLocation>
    <subcellularLocation>
        <location evidence="3">Membrane</location>
        <topology evidence="3">Multi-pass membrane protein</topology>
    </subcellularLocation>
</comment>
<dbReference type="STRING" id="623744.A0A553RLG8"/>
<evidence type="ECO:0000256" key="5">
    <source>
        <dbReference type="ARBA" id="ARBA00015054"/>
    </source>
</evidence>
<dbReference type="InterPro" id="IPR026771">
    <property type="entry name" value="Tmem218"/>
</dbReference>
<organism evidence="12 13">
    <name type="scientific">Danionella cerebrum</name>
    <dbReference type="NCBI Taxonomy" id="2873325"/>
    <lineage>
        <taxon>Eukaryota</taxon>
        <taxon>Metazoa</taxon>
        <taxon>Chordata</taxon>
        <taxon>Craniata</taxon>
        <taxon>Vertebrata</taxon>
        <taxon>Euteleostomi</taxon>
        <taxon>Actinopterygii</taxon>
        <taxon>Neopterygii</taxon>
        <taxon>Teleostei</taxon>
        <taxon>Ostariophysi</taxon>
        <taxon>Cypriniformes</taxon>
        <taxon>Danionidae</taxon>
        <taxon>Danioninae</taxon>
        <taxon>Danionella</taxon>
    </lineage>
</organism>
<reference evidence="12" key="2">
    <citation type="submission" date="2019-04" db="EMBL/GenBank/DDBJ databases">
        <authorList>
            <person name="Kadobianskyi M."/>
            <person name="Schulze L."/>
            <person name="Schuelke M."/>
            <person name="Judkewitz B."/>
        </authorList>
    </citation>
    <scope>NUCLEOTIDE SEQUENCE</scope>
    <source>
        <strain evidence="12">Bolton</strain>
        <tissue evidence="12">Whole-body</tissue>
    </source>
</reference>
<dbReference type="EMBL" id="SRMA01016499">
    <property type="protein sequence ID" value="TRZ03026.1"/>
    <property type="molecule type" value="Genomic_DNA"/>
</dbReference>
<dbReference type="Pfam" id="PF25810">
    <property type="entry name" value="TMEM218_N"/>
    <property type="match status" value="1"/>
</dbReference>
<proteinExistence type="inferred from homology"/>
<dbReference type="AlphaFoldDB" id="A0A553RLG8"/>
<comment type="caution">
    <text evidence="12">The sequence shown here is derived from an EMBL/GenBank/DDBJ whole genome shotgun (WGS) entry which is preliminary data.</text>
</comment>
<feature type="transmembrane region" description="Helical" evidence="10">
    <location>
        <begin position="38"/>
        <end position="57"/>
    </location>
</feature>
<evidence type="ECO:0000256" key="9">
    <source>
        <dbReference type="ARBA" id="ARBA00023273"/>
    </source>
</evidence>
<evidence type="ECO:0000256" key="3">
    <source>
        <dbReference type="ARBA" id="ARBA00004141"/>
    </source>
</evidence>
<evidence type="ECO:0000256" key="6">
    <source>
        <dbReference type="ARBA" id="ARBA00022692"/>
    </source>
</evidence>